<reference evidence="1" key="1">
    <citation type="submission" date="2020-10" db="EMBL/GenBank/DDBJ databases">
        <authorList>
            <person name="Castelo-Branco R."/>
            <person name="Eusebio N."/>
            <person name="Adriana R."/>
            <person name="Vieira A."/>
            <person name="Brugerolle De Fraissinette N."/>
            <person name="Rezende De Castro R."/>
            <person name="Schneider M.P."/>
            <person name="Vasconcelos V."/>
            <person name="Leao P.N."/>
        </authorList>
    </citation>
    <scope>NUCLEOTIDE SEQUENCE</scope>
    <source>
        <strain evidence="1">LEGE 11467</strain>
    </source>
</reference>
<name>A0A928Z9K4_9CYAN</name>
<keyword evidence="2" id="KW-1185">Reference proteome</keyword>
<organism evidence="1 2">
    <name type="scientific">Zarconia navalis LEGE 11467</name>
    <dbReference type="NCBI Taxonomy" id="1828826"/>
    <lineage>
        <taxon>Bacteria</taxon>
        <taxon>Bacillati</taxon>
        <taxon>Cyanobacteriota</taxon>
        <taxon>Cyanophyceae</taxon>
        <taxon>Oscillatoriophycideae</taxon>
        <taxon>Oscillatoriales</taxon>
        <taxon>Oscillatoriales incertae sedis</taxon>
        <taxon>Zarconia</taxon>
        <taxon>Zarconia navalis</taxon>
    </lineage>
</organism>
<gene>
    <name evidence="1" type="ORF">IQ235_13515</name>
</gene>
<evidence type="ECO:0000313" key="2">
    <source>
        <dbReference type="Proteomes" id="UP000621799"/>
    </source>
</evidence>
<accession>A0A928Z9K4</accession>
<dbReference type="Proteomes" id="UP000621799">
    <property type="component" value="Unassembled WGS sequence"/>
</dbReference>
<evidence type="ECO:0000313" key="1">
    <source>
        <dbReference type="EMBL" id="MBE9041799.1"/>
    </source>
</evidence>
<dbReference type="EMBL" id="JADEXN010000247">
    <property type="protein sequence ID" value="MBE9041799.1"/>
    <property type="molecule type" value="Genomic_DNA"/>
</dbReference>
<sequence>MATGRSPGDRYLQERSATIFQLILNPQDIAAGVPARSHLVLPQRYGEPQRYGDWYIWQIENTWLCARPWGDRIELESPVDGGKEDYRALVARGKRTAWVVDVARGADYPDIAALHNALDDTEIDDRIWESGGRLVYRGLEGDLLEMDYATDAAYSRGKINGEERVLENWDELNSPYVNQKLDSGILEVSDPQLGSWKMQGTVTGISNK</sequence>
<proteinExistence type="predicted"/>
<protein>
    <submittedName>
        <fullName evidence="1">Uncharacterized protein</fullName>
    </submittedName>
</protein>
<dbReference type="AlphaFoldDB" id="A0A928Z9K4"/>
<comment type="caution">
    <text evidence="1">The sequence shown here is derived from an EMBL/GenBank/DDBJ whole genome shotgun (WGS) entry which is preliminary data.</text>
</comment>